<gene>
    <name evidence="2" type="ORF">GA0070564_102196</name>
</gene>
<feature type="region of interest" description="Disordered" evidence="1">
    <location>
        <begin position="38"/>
        <end position="59"/>
    </location>
</feature>
<dbReference type="EMBL" id="FMCX01000002">
    <property type="protein sequence ID" value="SCE94410.1"/>
    <property type="molecule type" value="Genomic_DNA"/>
</dbReference>
<dbReference type="Proteomes" id="UP000199504">
    <property type="component" value="Unassembled WGS sequence"/>
</dbReference>
<dbReference type="RefSeq" id="WP_141714724.1">
    <property type="nucleotide sequence ID" value="NZ_FMCX01000002.1"/>
</dbReference>
<proteinExistence type="predicted"/>
<reference evidence="3" key="1">
    <citation type="submission" date="2016-06" db="EMBL/GenBank/DDBJ databases">
        <authorList>
            <person name="Varghese N."/>
            <person name="Submissions Spin"/>
        </authorList>
    </citation>
    <scope>NUCLEOTIDE SEQUENCE [LARGE SCALE GENOMIC DNA]</scope>
    <source>
        <strain evidence="3">DSM 44830</strain>
    </source>
</reference>
<sequence length="59" mass="6126">MSARALRTAGGLAVMAAAAVVAYPMPVPRWLRAWPAATGRARAQRSGNQASTSRMAASQ</sequence>
<evidence type="ECO:0000256" key="1">
    <source>
        <dbReference type="SAM" id="MobiDB-lite"/>
    </source>
</evidence>
<organism evidence="2 3">
    <name type="scientific">Micromonospora mirobrigensis</name>
    <dbReference type="NCBI Taxonomy" id="262898"/>
    <lineage>
        <taxon>Bacteria</taxon>
        <taxon>Bacillati</taxon>
        <taxon>Actinomycetota</taxon>
        <taxon>Actinomycetes</taxon>
        <taxon>Micromonosporales</taxon>
        <taxon>Micromonosporaceae</taxon>
        <taxon>Micromonospora</taxon>
    </lineage>
</organism>
<keyword evidence="3" id="KW-1185">Reference proteome</keyword>
<evidence type="ECO:0000313" key="2">
    <source>
        <dbReference type="EMBL" id="SCE94410.1"/>
    </source>
</evidence>
<evidence type="ECO:0000313" key="3">
    <source>
        <dbReference type="Proteomes" id="UP000199504"/>
    </source>
</evidence>
<feature type="compositionally biased region" description="Polar residues" evidence="1">
    <location>
        <begin position="45"/>
        <end position="59"/>
    </location>
</feature>
<protein>
    <submittedName>
        <fullName evidence="2">Uncharacterized protein</fullName>
    </submittedName>
</protein>
<dbReference type="AlphaFoldDB" id="A0A1C4WDZ7"/>
<accession>A0A1C4WDZ7</accession>
<name>A0A1C4WDZ7_9ACTN</name>